<protein>
    <submittedName>
        <fullName evidence="1">Uncharacterized protein</fullName>
    </submittedName>
</protein>
<evidence type="ECO:0000313" key="2">
    <source>
        <dbReference type="EMBL" id="VFB12590.1"/>
    </source>
</evidence>
<dbReference type="EMBL" id="SLXB01000035">
    <property type="protein sequence ID" value="TCO87135.1"/>
    <property type="molecule type" value="Genomic_DNA"/>
</dbReference>
<sequence>MNYILWRKQEIIDRITHIEENTLNDISSSLYNKEVQLQKIFLISMNHTHNTDGLEKKTLPVLSDYNR</sequence>
<reference evidence="2 4" key="1">
    <citation type="submission" date="2019-02" db="EMBL/GenBank/DDBJ databases">
        <authorList>
            <consortium name="Pathogen Informatics"/>
        </authorList>
    </citation>
    <scope>NUCLEOTIDE SEQUENCE [LARGE SCALE GENOMIC DNA]</scope>
    <source>
        <strain evidence="2 4">3012STDY7078512</strain>
    </source>
</reference>
<evidence type="ECO:0000313" key="3">
    <source>
        <dbReference type="Proteomes" id="UP000295600"/>
    </source>
</evidence>
<dbReference type="Proteomes" id="UP000295600">
    <property type="component" value="Unassembled WGS sequence"/>
</dbReference>
<dbReference type="EMBL" id="CAACYH010000002">
    <property type="protein sequence ID" value="VFB12590.1"/>
    <property type="molecule type" value="Genomic_DNA"/>
</dbReference>
<evidence type="ECO:0000313" key="4">
    <source>
        <dbReference type="Proteomes" id="UP000396835"/>
    </source>
</evidence>
<reference evidence="1 3" key="2">
    <citation type="submission" date="2019-03" db="EMBL/GenBank/DDBJ databases">
        <title>Genomic Encyclopedia of Type Strains, Phase IV (KMG-IV): sequencing the most valuable type-strain genomes for metagenomic binning, comparative biology and taxonomic classification.</title>
        <authorList>
            <person name="Goeker M."/>
        </authorList>
    </citation>
    <scope>NUCLEOTIDE SEQUENCE [LARGE SCALE GENOMIC DNA]</scope>
    <source>
        <strain evidence="1 3">DSM 23917</strain>
    </source>
</reference>
<dbReference type="Proteomes" id="UP000396835">
    <property type="component" value="Unassembled WGS sequence"/>
</dbReference>
<dbReference type="KEGG" id="bhf:C3V43_01895"/>
<accession>A0A2R3MNT1</accession>
<organism evidence="1 3">
    <name type="scientific">Prevotella heparinolytica</name>
    <dbReference type="NCBI Taxonomy" id="28113"/>
    <lineage>
        <taxon>Bacteria</taxon>
        <taxon>Pseudomonadati</taxon>
        <taxon>Bacteroidota</taxon>
        <taxon>Bacteroidia</taxon>
        <taxon>Bacteroidales</taxon>
        <taxon>Bacteroidaceae</taxon>
        <taxon>Bacteroides</taxon>
    </lineage>
</organism>
<evidence type="ECO:0000313" key="1">
    <source>
        <dbReference type="EMBL" id="TCO87135.1"/>
    </source>
</evidence>
<name>A0A2R3MNT1_9BACE</name>
<proteinExistence type="predicted"/>
<gene>
    <name evidence="1" type="ORF">EV202_13529</name>
    <name evidence="2" type="ORF">NCTC7812_00074</name>
</gene>
<dbReference type="AlphaFoldDB" id="A0A2R3MNT1"/>